<evidence type="ECO:0000256" key="6">
    <source>
        <dbReference type="ARBA" id="ARBA00024867"/>
    </source>
</evidence>
<dbReference type="EMBL" id="BAAACG010000008">
    <property type="protein sequence ID" value="GAA0738432.1"/>
    <property type="molecule type" value="Genomic_DNA"/>
</dbReference>
<proteinExistence type="predicted"/>
<keyword evidence="4" id="KW-0238">DNA-binding</keyword>
<gene>
    <name evidence="10" type="ORF">GCM10008906_15830</name>
</gene>
<dbReference type="PRINTS" id="PR00038">
    <property type="entry name" value="HTHLUXR"/>
</dbReference>
<comment type="function">
    <text evidence="6">May play the central regulatory role in sporulation. It may be an element of the effector pathway responsible for the activation of sporulation genes in response to nutritional stress. Spo0A may act in concert with spo0H (a sigma factor) to control the expression of some genes that are critical to the sporulation process.</text>
</comment>
<organism evidence="10 11">
    <name type="scientific">Clostridium oceanicum</name>
    <dbReference type="NCBI Taxonomy" id="1543"/>
    <lineage>
        <taxon>Bacteria</taxon>
        <taxon>Bacillati</taxon>
        <taxon>Bacillota</taxon>
        <taxon>Clostridia</taxon>
        <taxon>Eubacteriales</taxon>
        <taxon>Clostridiaceae</taxon>
        <taxon>Clostridium</taxon>
    </lineage>
</organism>
<dbReference type="Pfam" id="PF00196">
    <property type="entry name" value="GerE"/>
    <property type="match status" value="1"/>
</dbReference>
<dbReference type="InterPro" id="IPR011006">
    <property type="entry name" value="CheY-like_superfamily"/>
</dbReference>
<evidence type="ECO:0000256" key="2">
    <source>
        <dbReference type="ARBA" id="ARBA00022553"/>
    </source>
</evidence>
<accession>A0ABP3UM67</accession>
<keyword evidence="11" id="KW-1185">Reference proteome</keyword>
<dbReference type="SUPFAM" id="SSF52172">
    <property type="entry name" value="CheY-like"/>
    <property type="match status" value="1"/>
</dbReference>
<evidence type="ECO:0000256" key="4">
    <source>
        <dbReference type="ARBA" id="ARBA00023125"/>
    </source>
</evidence>
<dbReference type="PROSITE" id="PS50110">
    <property type="entry name" value="RESPONSE_REGULATORY"/>
    <property type="match status" value="1"/>
</dbReference>
<dbReference type="CDD" id="cd06170">
    <property type="entry name" value="LuxR_C_like"/>
    <property type="match status" value="1"/>
</dbReference>
<evidence type="ECO:0000259" key="9">
    <source>
        <dbReference type="PROSITE" id="PS50110"/>
    </source>
</evidence>
<dbReference type="InterPro" id="IPR016032">
    <property type="entry name" value="Sig_transdc_resp-reg_C-effctor"/>
</dbReference>
<feature type="domain" description="Response regulatory" evidence="9">
    <location>
        <begin position="2"/>
        <end position="121"/>
    </location>
</feature>
<evidence type="ECO:0000256" key="3">
    <source>
        <dbReference type="ARBA" id="ARBA00023015"/>
    </source>
</evidence>
<dbReference type="PANTHER" id="PTHR43214:SF43">
    <property type="entry name" value="TWO-COMPONENT RESPONSE REGULATOR"/>
    <property type="match status" value="1"/>
</dbReference>
<dbReference type="PANTHER" id="PTHR43214">
    <property type="entry name" value="TWO-COMPONENT RESPONSE REGULATOR"/>
    <property type="match status" value="1"/>
</dbReference>
<keyword evidence="2 7" id="KW-0597">Phosphoprotein</keyword>
<dbReference type="Gene3D" id="3.40.50.2300">
    <property type="match status" value="1"/>
</dbReference>
<name>A0ABP3UM67_9CLOT</name>
<dbReference type="SUPFAM" id="SSF46894">
    <property type="entry name" value="C-terminal effector domain of the bipartite response regulators"/>
    <property type="match status" value="1"/>
</dbReference>
<evidence type="ECO:0000313" key="11">
    <source>
        <dbReference type="Proteomes" id="UP001501510"/>
    </source>
</evidence>
<feature type="domain" description="HTH luxR-type" evidence="8">
    <location>
        <begin position="130"/>
        <end position="195"/>
    </location>
</feature>
<dbReference type="InterPro" id="IPR000792">
    <property type="entry name" value="Tscrpt_reg_LuxR_C"/>
</dbReference>
<dbReference type="Gene3D" id="1.10.10.10">
    <property type="entry name" value="Winged helix-like DNA-binding domain superfamily/Winged helix DNA-binding domain"/>
    <property type="match status" value="1"/>
</dbReference>
<dbReference type="CDD" id="cd17535">
    <property type="entry name" value="REC_NarL-like"/>
    <property type="match status" value="1"/>
</dbReference>
<feature type="modified residue" description="4-aspartylphosphate" evidence="7">
    <location>
        <position position="53"/>
    </location>
</feature>
<reference evidence="11" key="1">
    <citation type="journal article" date="2019" name="Int. J. Syst. Evol. Microbiol.">
        <title>The Global Catalogue of Microorganisms (GCM) 10K type strain sequencing project: providing services to taxonomists for standard genome sequencing and annotation.</title>
        <authorList>
            <consortium name="The Broad Institute Genomics Platform"/>
            <consortium name="The Broad Institute Genome Sequencing Center for Infectious Disease"/>
            <person name="Wu L."/>
            <person name="Ma J."/>
        </authorList>
    </citation>
    <scope>NUCLEOTIDE SEQUENCE [LARGE SCALE GENOMIC DNA]</scope>
    <source>
        <strain evidence="11">JCM 1407</strain>
    </source>
</reference>
<dbReference type="InterPro" id="IPR036388">
    <property type="entry name" value="WH-like_DNA-bd_sf"/>
</dbReference>
<comment type="caution">
    <text evidence="10">The sequence shown here is derived from an EMBL/GenBank/DDBJ whole genome shotgun (WGS) entry which is preliminary data.</text>
</comment>
<keyword evidence="3" id="KW-0805">Transcription regulation</keyword>
<evidence type="ECO:0000256" key="7">
    <source>
        <dbReference type="PROSITE-ProRule" id="PRU00169"/>
    </source>
</evidence>
<dbReference type="RefSeq" id="WP_343760554.1">
    <property type="nucleotide sequence ID" value="NZ_BAAACG010000008.1"/>
</dbReference>
<evidence type="ECO:0000313" key="10">
    <source>
        <dbReference type="EMBL" id="GAA0738432.1"/>
    </source>
</evidence>
<evidence type="ECO:0000259" key="8">
    <source>
        <dbReference type="PROSITE" id="PS50043"/>
    </source>
</evidence>
<evidence type="ECO:0000256" key="5">
    <source>
        <dbReference type="ARBA" id="ARBA00023163"/>
    </source>
</evidence>
<dbReference type="InterPro" id="IPR058245">
    <property type="entry name" value="NreC/VraR/RcsB-like_REC"/>
</dbReference>
<dbReference type="InterPro" id="IPR039420">
    <property type="entry name" value="WalR-like"/>
</dbReference>
<dbReference type="SMART" id="SM00421">
    <property type="entry name" value="HTH_LUXR"/>
    <property type="match status" value="1"/>
</dbReference>
<dbReference type="Pfam" id="PF00072">
    <property type="entry name" value="Response_reg"/>
    <property type="match status" value="1"/>
</dbReference>
<protein>
    <recommendedName>
        <fullName evidence="1">Stage 0 sporulation protein A homolog</fullName>
    </recommendedName>
</protein>
<dbReference type="SMART" id="SM00448">
    <property type="entry name" value="REC"/>
    <property type="match status" value="1"/>
</dbReference>
<dbReference type="InterPro" id="IPR001789">
    <property type="entry name" value="Sig_transdc_resp-reg_receiver"/>
</dbReference>
<evidence type="ECO:0000256" key="1">
    <source>
        <dbReference type="ARBA" id="ARBA00018672"/>
    </source>
</evidence>
<dbReference type="Proteomes" id="UP001501510">
    <property type="component" value="Unassembled WGS sequence"/>
</dbReference>
<dbReference type="PROSITE" id="PS50043">
    <property type="entry name" value="HTH_LUXR_2"/>
    <property type="match status" value="1"/>
</dbReference>
<sequence length="201" mass="23075">MNILLIDDHALFVKSLEFALEDYDEIENFYTIKDIDKVMEVISKKNLDIILIDINLNNMTSKNGLEIAKDIVAIYPEKKIVILTGYDLPVYRYEAKKIGVKGFLNKNITPDKLFKLLIHINKGNSFFEGNVNFIEVLTKNEKQILQLLAEGYKRKNIAKLLHLSERTISNHIQNIFSKLNVTSSIEAVTKGIQLGYVQPIY</sequence>
<keyword evidence="5" id="KW-0804">Transcription</keyword>